<dbReference type="GO" id="GO:0015031">
    <property type="term" value="P:protein transport"/>
    <property type="evidence" value="ECO:0007669"/>
    <property type="project" value="UniProtKB-KW"/>
</dbReference>
<name>A0AAD9G5C3_9STRA</name>
<dbReference type="SUPFAM" id="SSF56784">
    <property type="entry name" value="HAD-like"/>
    <property type="match status" value="1"/>
</dbReference>
<comment type="caution">
    <text evidence="3">The sequence shown here is derived from an EMBL/GenBank/DDBJ whole genome shotgun (WGS) entry which is preliminary data.</text>
</comment>
<dbReference type="SMART" id="SM00577">
    <property type="entry name" value="CPDc"/>
    <property type="match status" value="1"/>
</dbReference>
<dbReference type="GO" id="GO:0005744">
    <property type="term" value="C:TIM23 mitochondrial import inner membrane translocase complex"/>
    <property type="evidence" value="ECO:0007669"/>
    <property type="project" value="UniProtKB-UniRule"/>
</dbReference>
<dbReference type="PANTHER" id="PTHR12210">
    <property type="entry name" value="DULLARD PROTEIN PHOSPHATASE"/>
    <property type="match status" value="1"/>
</dbReference>
<evidence type="ECO:0000313" key="4">
    <source>
        <dbReference type="Proteomes" id="UP001259832"/>
    </source>
</evidence>
<evidence type="ECO:0000256" key="1">
    <source>
        <dbReference type="RuleBase" id="RU365079"/>
    </source>
</evidence>
<keyword evidence="1" id="KW-0811">Translocation</keyword>
<dbReference type="InterPro" id="IPR036412">
    <property type="entry name" value="HAD-like_sf"/>
</dbReference>
<comment type="function">
    <text evidence="1">Essential component of the TIM23 complex, a complex that mediates the translocation of transit peptide-containing proteins across the mitochondrial inner membrane.</text>
</comment>
<keyword evidence="4" id="KW-1185">Reference proteome</keyword>
<keyword evidence="1" id="KW-0813">Transport</keyword>
<gene>
    <name evidence="3" type="ORF">P3T76_012508</name>
</gene>
<sequence>MAKYCEIVVYTASLSVYADSLLDKLDPTRVINHRLYREHCVESARSYVKDLSLLDRGISQTIIVDDTPAVYVLHPYNAKISPASSTTRTTEN</sequence>
<dbReference type="AlphaFoldDB" id="A0AAD9G5C3"/>
<feature type="domain" description="FCP1 homology" evidence="2">
    <location>
        <begin position="1"/>
        <end position="92"/>
    </location>
</feature>
<keyword evidence="1" id="KW-0496">Mitochondrion</keyword>
<keyword evidence="1" id="KW-0809">Transit peptide</keyword>
<comment type="subcellular location">
    <subcellularLocation>
        <location evidence="1">Mitochondrion inner membrane</location>
        <topology evidence="1">Single-pass membrane protein</topology>
    </subcellularLocation>
</comment>
<comment type="similarity">
    <text evidence="1">Belongs to the TIM50 family.</text>
</comment>
<dbReference type="InterPro" id="IPR023214">
    <property type="entry name" value="HAD_sf"/>
</dbReference>
<dbReference type="Proteomes" id="UP001259832">
    <property type="component" value="Unassembled WGS sequence"/>
</dbReference>
<proteinExistence type="inferred from homology"/>
<protein>
    <recommendedName>
        <fullName evidence="1">Mitochondrial import inner membrane translocase subunit TIM50</fullName>
    </recommendedName>
</protein>
<dbReference type="InterPro" id="IPR004274">
    <property type="entry name" value="FCP1_dom"/>
</dbReference>
<reference evidence="3" key="1">
    <citation type="submission" date="2023-08" db="EMBL/GenBank/DDBJ databases">
        <title>Reference Genome Resource for the Citrus Pathogen Phytophthora citrophthora.</title>
        <authorList>
            <person name="Moller H."/>
            <person name="Coetzee B."/>
            <person name="Rose L.J."/>
            <person name="Van Niekerk J.M."/>
        </authorList>
    </citation>
    <scope>NUCLEOTIDE SEQUENCE</scope>
    <source>
        <strain evidence="3">STE-U-9442</strain>
    </source>
</reference>
<dbReference type="Gene3D" id="3.40.50.1000">
    <property type="entry name" value="HAD superfamily/HAD-like"/>
    <property type="match status" value="1"/>
</dbReference>
<organism evidence="3 4">
    <name type="scientific">Phytophthora citrophthora</name>
    <dbReference type="NCBI Taxonomy" id="4793"/>
    <lineage>
        <taxon>Eukaryota</taxon>
        <taxon>Sar</taxon>
        <taxon>Stramenopiles</taxon>
        <taxon>Oomycota</taxon>
        <taxon>Peronosporomycetes</taxon>
        <taxon>Peronosporales</taxon>
        <taxon>Peronosporaceae</taxon>
        <taxon>Phytophthora</taxon>
    </lineage>
</organism>
<accession>A0AAD9G5C3</accession>
<dbReference type="PROSITE" id="PS50969">
    <property type="entry name" value="FCP1"/>
    <property type="match status" value="1"/>
</dbReference>
<keyword evidence="1" id="KW-0653">Protein transport</keyword>
<dbReference type="InterPro" id="IPR050365">
    <property type="entry name" value="TIM50"/>
</dbReference>
<dbReference type="EMBL" id="JASMQC010000031">
    <property type="protein sequence ID" value="KAK1932008.1"/>
    <property type="molecule type" value="Genomic_DNA"/>
</dbReference>
<dbReference type="Pfam" id="PF03031">
    <property type="entry name" value="NIF"/>
    <property type="match status" value="1"/>
</dbReference>
<evidence type="ECO:0000259" key="2">
    <source>
        <dbReference type="PROSITE" id="PS50969"/>
    </source>
</evidence>
<comment type="subunit">
    <text evidence="1">Component of the TIM23 complex.</text>
</comment>
<evidence type="ECO:0000313" key="3">
    <source>
        <dbReference type="EMBL" id="KAK1932008.1"/>
    </source>
</evidence>
<dbReference type="CDD" id="cd07521">
    <property type="entry name" value="HAD_FCP1-like"/>
    <property type="match status" value="1"/>
</dbReference>